<dbReference type="PROSITE" id="PS00645">
    <property type="entry name" value="COMPLEX1_51K_2"/>
    <property type="match status" value="1"/>
</dbReference>
<evidence type="ECO:0000313" key="8">
    <source>
        <dbReference type="Proteomes" id="UP000427769"/>
    </source>
</evidence>
<dbReference type="Gene3D" id="6.10.250.1450">
    <property type="match status" value="1"/>
</dbReference>
<keyword evidence="5" id="KW-0411">Iron-sulfur</keyword>
<dbReference type="SUPFAM" id="SSF52833">
    <property type="entry name" value="Thioredoxin-like"/>
    <property type="match status" value="1"/>
</dbReference>
<dbReference type="KEGG" id="dwd:DSCW_63740"/>
<organism evidence="7 8">
    <name type="scientific">Desulfosarcina widdelii</name>
    <dbReference type="NCBI Taxonomy" id="947919"/>
    <lineage>
        <taxon>Bacteria</taxon>
        <taxon>Pseudomonadati</taxon>
        <taxon>Thermodesulfobacteriota</taxon>
        <taxon>Desulfobacteria</taxon>
        <taxon>Desulfobacterales</taxon>
        <taxon>Desulfosarcinaceae</taxon>
        <taxon>Desulfosarcina</taxon>
    </lineage>
</organism>
<evidence type="ECO:0000256" key="4">
    <source>
        <dbReference type="ARBA" id="ARBA00023004"/>
    </source>
</evidence>
<dbReference type="Pfam" id="PF01512">
    <property type="entry name" value="Complex1_51K"/>
    <property type="match status" value="1"/>
</dbReference>
<keyword evidence="4" id="KW-0408">Iron</keyword>
<dbReference type="SUPFAM" id="SSF140490">
    <property type="entry name" value="Nqo1C-terminal domain-like"/>
    <property type="match status" value="1"/>
</dbReference>
<evidence type="ECO:0000256" key="2">
    <source>
        <dbReference type="ARBA" id="ARBA00022485"/>
    </source>
</evidence>
<dbReference type="PANTHER" id="PTHR43578">
    <property type="entry name" value="NADH-QUINONE OXIDOREDUCTASE SUBUNIT F"/>
    <property type="match status" value="1"/>
</dbReference>
<dbReference type="GO" id="GO:0008137">
    <property type="term" value="F:NADH dehydrogenase (ubiquinone) activity"/>
    <property type="evidence" value="ECO:0007669"/>
    <property type="project" value="InterPro"/>
</dbReference>
<dbReference type="InterPro" id="IPR011538">
    <property type="entry name" value="Nuo51_FMN-bd"/>
</dbReference>
<dbReference type="SMART" id="SM00928">
    <property type="entry name" value="NADH_4Fe-4S"/>
    <property type="match status" value="1"/>
</dbReference>
<dbReference type="Proteomes" id="UP000427769">
    <property type="component" value="Chromosome"/>
</dbReference>
<keyword evidence="8" id="KW-1185">Reference proteome</keyword>
<dbReference type="NCBIfam" id="NF010120">
    <property type="entry name" value="PRK13596.1"/>
    <property type="match status" value="1"/>
</dbReference>
<dbReference type="Gene3D" id="3.10.20.600">
    <property type="match status" value="1"/>
</dbReference>
<dbReference type="AlphaFoldDB" id="A0A5K7ZQ40"/>
<evidence type="ECO:0000256" key="1">
    <source>
        <dbReference type="ARBA" id="ARBA00007523"/>
    </source>
</evidence>
<dbReference type="GO" id="GO:0046872">
    <property type="term" value="F:metal ion binding"/>
    <property type="evidence" value="ECO:0007669"/>
    <property type="project" value="UniProtKB-KW"/>
</dbReference>
<dbReference type="InterPro" id="IPR037225">
    <property type="entry name" value="Nuo51_FMN-bd_sf"/>
</dbReference>
<reference evidence="7 8" key="1">
    <citation type="submission" date="2019-11" db="EMBL/GenBank/DDBJ databases">
        <title>Comparative genomics of hydrocarbon-degrading Desulfosarcina strains.</title>
        <authorList>
            <person name="Watanabe M."/>
            <person name="Kojima H."/>
            <person name="Fukui M."/>
        </authorList>
    </citation>
    <scope>NUCLEOTIDE SEQUENCE [LARGE SCALE GENOMIC DNA]</scope>
    <source>
        <strain evidence="7 8">PP31</strain>
    </source>
</reference>
<dbReference type="Gene3D" id="1.20.1440.230">
    <property type="entry name" value="NADH-ubiquinone oxidoreductase 51kDa subunit, iron-sulphur binding domain"/>
    <property type="match status" value="1"/>
</dbReference>
<dbReference type="EMBL" id="AP021875">
    <property type="protein sequence ID" value="BBO78957.1"/>
    <property type="molecule type" value="Genomic_DNA"/>
</dbReference>
<dbReference type="FunFam" id="1.20.1440.230:FF:000001">
    <property type="entry name" value="Mitochondrial NADH dehydrogenase flavoprotein 1"/>
    <property type="match status" value="1"/>
</dbReference>
<dbReference type="SUPFAM" id="SSF142019">
    <property type="entry name" value="Nqo1 FMN-binding domain-like"/>
    <property type="match status" value="1"/>
</dbReference>
<dbReference type="Gene3D" id="3.40.50.11540">
    <property type="entry name" value="NADH-ubiquinone oxidoreductase 51kDa subunit"/>
    <property type="match status" value="1"/>
</dbReference>
<keyword evidence="2" id="KW-0004">4Fe-4S</keyword>
<proteinExistence type="inferred from homology"/>
<accession>A0A5K7ZQ40</accession>
<dbReference type="FunFam" id="3.40.50.11540:FF:000001">
    <property type="entry name" value="NADH dehydrogenase [ubiquinone] flavoprotein 1, mitochondrial"/>
    <property type="match status" value="1"/>
</dbReference>
<dbReference type="GO" id="GO:0010181">
    <property type="term" value="F:FMN binding"/>
    <property type="evidence" value="ECO:0007669"/>
    <property type="project" value="InterPro"/>
</dbReference>
<dbReference type="GO" id="GO:0051539">
    <property type="term" value="F:4 iron, 4 sulfur cluster binding"/>
    <property type="evidence" value="ECO:0007669"/>
    <property type="project" value="UniProtKB-KW"/>
</dbReference>
<dbReference type="Pfam" id="PF01257">
    <property type="entry name" value="2Fe-2S_thioredx"/>
    <property type="match status" value="1"/>
</dbReference>
<dbReference type="InterPro" id="IPR037207">
    <property type="entry name" value="Nuop51_4Fe4S-bd_sf"/>
</dbReference>
<comment type="similarity">
    <text evidence="1">Belongs to the complex I 51 kDa subunit family.</text>
</comment>
<name>A0A5K7ZQ40_9BACT</name>
<sequence length="551" mass="59233">MTLTIENLQEIAKTETDSVESYRYRINVCVAAGCLSCRSDAVKASLEEELRRQGKEKKCLVRGVGCLGLCAVGPLIDISPLNVAYQAVQPSDAPEIIGSLAGAPVSRLLLPADQPFFSRQKKIVLENCGIVEPERIESYIAAGGYEALYKALRQMSPRQVIDEVTASGLRGRGGAGFPTGLKWTTVYKAQQANKFVVCNADEGDPGAFMDRSVLESDPHRVIEGMAIAGYVVGASRGYIYVRAEYPLAIERLRRAIKQAKQLGILGENIFNTPFAFDIQLRLGAGAFVCGEETALIASIEGRLGRPRPRPPFPAEFGLWGCPTLINNVETFANIAPIVRRGGGWFAGIGTEKSKGTKVFALAGKINKTGLIEVPMGTTLREIVFDIGGGIPAGRRFKAVQTGGPSGGCVPEQFLDMPVDYESLKEVGSIMGSGGMIVMDDGACMVDVAKFFMEFCMSESCGKCVPCRVGTAQLFNILERITAGDGRVGDIDTLKELCDLVGATSLCGLGQTAPNPVKSTLRYFENEYTAHIRRHRCDAGVCAMGKAREAIT</sequence>
<dbReference type="Pfam" id="PF10589">
    <property type="entry name" value="NADH_4Fe-4S"/>
    <property type="match status" value="1"/>
</dbReference>
<dbReference type="CDD" id="cd02980">
    <property type="entry name" value="TRX_Fd_family"/>
    <property type="match status" value="1"/>
</dbReference>
<dbReference type="InterPro" id="IPR001949">
    <property type="entry name" value="NADH-UbQ_OxRdtase_51kDa_CS"/>
</dbReference>
<evidence type="ECO:0000256" key="5">
    <source>
        <dbReference type="ARBA" id="ARBA00023014"/>
    </source>
</evidence>
<protein>
    <submittedName>
        <fullName evidence="7">NADH dehydrogenase</fullName>
    </submittedName>
</protein>
<gene>
    <name evidence="7" type="ORF">DSCW_63740</name>
</gene>
<dbReference type="SUPFAM" id="SSF142984">
    <property type="entry name" value="Nqo1 middle domain-like"/>
    <property type="match status" value="1"/>
</dbReference>
<dbReference type="RefSeq" id="WP_155307538.1">
    <property type="nucleotide sequence ID" value="NZ_AP021875.1"/>
</dbReference>
<dbReference type="InterPro" id="IPR019575">
    <property type="entry name" value="Nuop51_4Fe4S-bd"/>
</dbReference>
<dbReference type="Gene3D" id="3.40.30.10">
    <property type="entry name" value="Glutaredoxin"/>
    <property type="match status" value="1"/>
</dbReference>
<dbReference type="InterPro" id="IPR036249">
    <property type="entry name" value="Thioredoxin-like_sf"/>
</dbReference>
<keyword evidence="3" id="KW-0479">Metal-binding</keyword>
<dbReference type="PANTHER" id="PTHR43578:SF3">
    <property type="entry name" value="NADH-QUINONE OXIDOREDUCTASE SUBUNIT F"/>
    <property type="match status" value="1"/>
</dbReference>
<evidence type="ECO:0000259" key="6">
    <source>
        <dbReference type="SMART" id="SM00928"/>
    </source>
</evidence>
<evidence type="ECO:0000313" key="7">
    <source>
        <dbReference type="EMBL" id="BBO78957.1"/>
    </source>
</evidence>
<feature type="domain" description="NADH-ubiquinone oxidoreductase 51kDa subunit iron-sulphur binding" evidence="6">
    <location>
        <begin position="445"/>
        <end position="490"/>
    </location>
</feature>
<evidence type="ECO:0000256" key="3">
    <source>
        <dbReference type="ARBA" id="ARBA00022723"/>
    </source>
</evidence>
<dbReference type="OrthoDB" id="9805533at2"/>